<keyword evidence="2 5" id="KW-0808">Transferase</keyword>
<dbReference type="SUPFAM" id="SSF53335">
    <property type="entry name" value="S-adenosyl-L-methionine-dependent methyltransferases"/>
    <property type="match status" value="1"/>
</dbReference>
<dbReference type="GO" id="GO:0003676">
    <property type="term" value="F:nucleic acid binding"/>
    <property type="evidence" value="ECO:0007669"/>
    <property type="project" value="InterPro"/>
</dbReference>
<dbReference type="InterPro" id="IPR019874">
    <property type="entry name" value="RF_methyltr_PrmC"/>
</dbReference>
<comment type="catalytic activity">
    <reaction evidence="4 5">
        <text>L-glutaminyl-[peptide chain release factor] + S-adenosyl-L-methionine = N(5)-methyl-L-glutaminyl-[peptide chain release factor] + S-adenosyl-L-homocysteine + H(+)</text>
        <dbReference type="Rhea" id="RHEA:42896"/>
        <dbReference type="Rhea" id="RHEA-COMP:10271"/>
        <dbReference type="Rhea" id="RHEA-COMP:10272"/>
        <dbReference type="ChEBI" id="CHEBI:15378"/>
        <dbReference type="ChEBI" id="CHEBI:30011"/>
        <dbReference type="ChEBI" id="CHEBI:57856"/>
        <dbReference type="ChEBI" id="CHEBI:59789"/>
        <dbReference type="ChEBI" id="CHEBI:61891"/>
        <dbReference type="EC" id="2.1.1.297"/>
    </reaction>
</comment>
<name>A0A6L6JE42_9RHOB</name>
<feature type="binding site" evidence="5">
    <location>
        <begin position="124"/>
        <end position="128"/>
    </location>
    <ligand>
        <name>S-adenosyl-L-methionine</name>
        <dbReference type="ChEBI" id="CHEBI:59789"/>
    </ligand>
</feature>
<feature type="binding site" evidence="5">
    <location>
        <position position="147"/>
    </location>
    <ligand>
        <name>S-adenosyl-L-methionine</name>
        <dbReference type="ChEBI" id="CHEBI:59789"/>
    </ligand>
</feature>
<protein>
    <recommendedName>
        <fullName evidence="5">Release factor glutamine methyltransferase</fullName>
        <shortName evidence="5">RF MTase</shortName>
        <ecNumber evidence="5">2.1.1.297</ecNumber>
    </recommendedName>
    <alternativeName>
        <fullName evidence="5">N5-glutamine methyltransferase PrmC</fullName>
    </alternativeName>
    <alternativeName>
        <fullName evidence="5">Protein-(glutamine-N5) MTase PrmC</fullName>
    </alternativeName>
    <alternativeName>
        <fullName evidence="5">Protein-glutamine N-methyltransferase PrmC</fullName>
    </alternativeName>
</protein>
<dbReference type="GO" id="GO:0102559">
    <property type="term" value="F:peptide chain release factor N(5)-glutamine methyltransferase activity"/>
    <property type="evidence" value="ECO:0007669"/>
    <property type="project" value="UniProtKB-EC"/>
</dbReference>
<dbReference type="EC" id="2.1.1.297" evidence="5"/>
<evidence type="ECO:0000256" key="3">
    <source>
        <dbReference type="ARBA" id="ARBA00022691"/>
    </source>
</evidence>
<feature type="domain" description="Methyltransferase small" evidence="6">
    <location>
        <begin position="105"/>
        <end position="193"/>
    </location>
</feature>
<dbReference type="InterPro" id="IPR050320">
    <property type="entry name" value="N5-glutamine_MTase"/>
</dbReference>
<evidence type="ECO:0000259" key="6">
    <source>
        <dbReference type="Pfam" id="PF05175"/>
    </source>
</evidence>
<feature type="binding site" evidence="5">
    <location>
        <position position="174"/>
    </location>
    <ligand>
        <name>S-adenosyl-L-methionine</name>
        <dbReference type="ChEBI" id="CHEBI:59789"/>
    </ligand>
</feature>
<dbReference type="CDD" id="cd02440">
    <property type="entry name" value="AdoMet_MTases"/>
    <property type="match status" value="1"/>
</dbReference>
<dbReference type="PANTHER" id="PTHR18895">
    <property type="entry name" value="HEMK METHYLTRANSFERASE"/>
    <property type="match status" value="1"/>
</dbReference>
<dbReference type="NCBIfam" id="TIGR00536">
    <property type="entry name" value="hemK_fam"/>
    <property type="match status" value="1"/>
</dbReference>
<dbReference type="Gene3D" id="1.10.8.10">
    <property type="entry name" value="DNA helicase RuvA subunit, C-terminal domain"/>
    <property type="match status" value="1"/>
</dbReference>
<evidence type="ECO:0000256" key="5">
    <source>
        <dbReference type="HAMAP-Rule" id="MF_02126"/>
    </source>
</evidence>
<feature type="binding site" evidence="5">
    <location>
        <position position="188"/>
    </location>
    <ligand>
        <name>S-adenosyl-L-methionine</name>
        <dbReference type="ChEBI" id="CHEBI:59789"/>
    </ligand>
</feature>
<sequence length="287" mass="30604">MSRTGQELSAAAEARLRAAGVAGAAGDSQILFLHALSKAHGRPVPRHALREHLAKAVSPEVAEIYATMIAAREARQPVSQITGRRAFWKHDFRVTQDTLDPRPETELLVELALSEPFDSVLDLGTGTGAILISLLAERPAARGVGVDLSPAALDVARSNAQMIGVEACFLASDWFASVDGLFELIVSNPPYIALAEMPDLAPEVRDWEPRLALTDEGDGLAAYRALCGGAPAHLKPQGRLMVEIGPTQGADVSKLMLDAGLIEVTVRQDLDGRDRVVSGRKPVPQST</sequence>
<accession>A0A6L6JE42</accession>
<dbReference type="GO" id="GO:0032259">
    <property type="term" value="P:methylation"/>
    <property type="evidence" value="ECO:0007669"/>
    <property type="project" value="UniProtKB-KW"/>
</dbReference>
<dbReference type="PROSITE" id="PS00092">
    <property type="entry name" value="N6_MTASE"/>
    <property type="match status" value="1"/>
</dbReference>
<dbReference type="InterPro" id="IPR029063">
    <property type="entry name" value="SAM-dependent_MTases_sf"/>
</dbReference>
<proteinExistence type="inferred from homology"/>
<reference evidence="8 9" key="1">
    <citation type="submission" date="2019-11" db="EMBL/GenBank/DDBJ databases">
        <authorList>
            <person name="Dong K."/>
        </authorList>
    </citation>
    <scope>NUCLEOTIDE SEQUENCE [LARGE SCALE GENOMIC DNA]</scope>
    <source>
        <strain evidence="8 9">NBRC 111993</strain>
    </source>
</reference>
<evidence type="ECO:0000256" key="4">
    <source>
        <dbReference type="ARBA" id="ARBA00048391"/>
    </source>
</evidence>
<dbReference type="RefSeq" id="WP_155096850.1">
    <property type="nucleotide sequence ID" value="NZ_WMIE01000016.1"/>
</dbReference>
<keyword evidence="3 5" id="KW-0949">S-adenosyl-L-methionine</keyword>
<comment type="caution">
    <text evidence="8">The sequence shown here is derived from an EMBL/GenBank/DDBJ whole genome shotgun (WGS) entry which is preliminary data.</text>
</comment>
<keyword evidence="1 5" id="KW-0489">Methyltransferase</keyword>
<comment type="function">
    <text evidence="5">Methylates the class 1 translation termination release factors RF1/PrfA and RF2/PrfB on the glutamine residue of the universally conserved GGQ motif.</text>
</comment>
<comment type="similarity">
    <text evidence="5">Belongs to the protein N5-glutamine methyltransferase family. PrmC subfamily.</text>
</comment>
<dbReference type="OrthoDB" id="9800643at2"/>
<keyword evidence="9" id="KW-1185">Reference proteome</keyword>
<dbReference type="InterPro" id="IPR040758">
    <property type="entry name" value="PrmC_N"/>
</dbReference>
<dbReference type="InterPro" id="IPR002052">
    <property type="entry name" value="DNA_methylase_N6_adenine_CS"/>
</dbReference>
<dbReference type="Gene3D" id="3.40.50.150">
    <property type="entry name" value="Vaccinia Virus protein VP39"/>
    <property type="match status" value="1"/>
</dbReference>
<evidence type="ECO:0000313" key="9">
    <source>
        <dbReference type="Proteomes" id="UP000478183"/>
    </source>
</evidence>
<evidence type="ECO:0000313" key="8">
    <source>
        <dbReference type="EMBL" id="MTH79495.1"/>
    </source>
</evidence>
<gene>
    <name evidence="5 8" type="primary">prmC</name>
    <name evidence="8" type="ORF">GL286_17415</name>
</gene>
<feature type="binding site" evidence="5">
    <location>
        <begin position="188"/>
        <end position="191"/>
    </location>
    <ligand>
        <name>substrate</name>
    </ligand>
</feature>
<feature type="domain" description="Release factor glutamine methyltransferase N-terminal" evidence="7">
    <location>
        <begin position="8"/>
        <end position="83"/>
    </location>
</feature>
<dbReference type="Proteomes" id="UP000478183">
    <property type="component" value="Unassembled WGS sequence"/>
</dbReference>
<evidence type="ECO:0000259" key="7">
    <source>
        <dbReference type="Pfam" id="PF17827"/>
    </source>
</evidence>
<dbReference type="EMBL" id="WMIE01000016">
    <property type="protein sequence ID" value="MTH79495.1"/>
    <property type="molecule type" value="Genomic_DNA"/>
</dbReference>
<dbReference type="HAMAP" id="MF_02126">
    <property type="entry name" value="RF_methyltr_PrmC"/>
    <property type="match status" value="1"/>
</dbReference>
<dbReference type="NCBIfam" id="TIGR03534">
    <property type="entry name" value="RF_mod_PrmC"/>
    <property type="match status" value="1"/>
</dbReference>
<evidence type="ECO:0000256" key="2">
    <source>
        <dbReference type="ARBA" id="ARBA00022679"/>
    </source>
</evidence>
<dbReference type="InterPro" id="IPR004556">
    <property type="entry name" value="HemK-like"/>
</dbReference>
<dbReference type="PANTHER" id="PTHR18895:SF74">
    <property type="entry name" value="MTRF1L RELEASE FACTOR GLUTAMINE METHYLTRANSFERASE"/>
    <property type="match status" value="1"/>
</dbReference>
<evidence type="ECO:0000256" key="1">
    <source>
        <dbReference type="ARBA" id="ARBA00022603"/>
    </source>
</evidence>
<dbReference type="Pfam" id="PF05175">
    <property type="entry name" value="MTS"/>
    <property type="match status" value="1"/>
</dbReference>
<dbReference type="AlphaFoldDB" id="A0A6L6JE42"/>
<organism evidence="8 9">
    <name type="scientific">Paracoccus aestuariivivens</name>
    <dbReference type="NCBI Taxonomy" id="1820333"/>
    <lineage>
        <taxon>Bacteria</taxon>
        <taxon>Pseudomonadati</taxon>
        <taxon>Pseudomonadota</taxon>
        <taxon>Alphaproteobacteria</taxon>
        <taxon>Rhodobacterales</taxon>
        <taxon>Paracoccaceae</taxon>
        <taxon>Paracoccus</taxon>
    </lineage>
</organism>
<dbReference type="Pfam" id="PF17827">
    <property type="entry name" value="PrmC_N"/>
    <property type="match status" value="1"/>
</dbReference>
<dbReference type="InterPro" id="IPR007848">
    <property type="entry name" value="Small_mtfrase_dom"/>
</dbReference>